<dbReference type="AlphaFoldDB" id="A0A9D4M2D6"/>
<keyword evidence="2" id="KW-1185">Reference proteome</keyword>
<proteinExistence type="predicted"/>
<accession>A0A9D4M2D6</accession>
<evidence type="ECO:0000313" key="1">
    <source>
        <dbReference type="EMBL" id="KAH3868555.1"/>
    </source>
</evidence>
<name>A0A9D4M2D6_DREPO</name>
<dbReference type="PANTHER" id="PTHR44444">
    <property type="entry name" value="PROTEIN SEL-1 HOMOLOG 3"/>
    <property type="match status" value="1"/>
</dbReference>
<sequence>MSIPARALYHRPLYVQVHSICMAVPARALYHRPSMSRFTVYVWLYLLEHYPSPLYVQVYGIYMAVPARSFFRRHSMYRLTLFLWPYLLEHCTVTPLCKIPRYSYGCTCSSTVPSPLYTQVHGFCMAVPARALYRRPSIHRCTVSVLLYLLKHCTVAPLYTGSRCLYGCTCSSTVLPPLYTQVHGVCMAVPARTLFRRPSIHRFKVSVWLYLLEHCTAAPLYTGSRCLYGCTCSSTVPPRLYTQVQGFCMAVLARTLYCRPSINRFTVSVWLYLLEHCFAAPVYTGSRFLYDCTCSSTVPPPLYTQVHGFCMAVPARALYHRPSIHRFTVSVWLYLLEHCFAAPLCSVLHHSTWDAKYKTPLLFITQTGLKISFLCFKFKLK</sequence>
<dbReference type="PANTHER" id="PTHR44444:SF6">
    <property type="entry name" value="LAMININ G DOMAIN-CONTAINING PROTEIN"/>
    <property type="match status" value="1"/>
</dbReference>
<protein>
    <submittedName>
        <fullName evidence="1">Uncharacterized protein</fullName>
    </submittedName>
</protein>
<dbReference type="EMBL" id="JAIWYP010000002">
    <property type="protein sequence ID" value="KAH3868555.1"/>
    <property type="molecule type" value="Genomic_DNA"/>
</dbReference>
<gene>
    <name evidence="1" type="ORF">DPMN_031704</name>
</gene>
<evidence type="ECO:0000313" key="2">
    <source>
        <dbReference type="Proteomes" id="UP000828390"/>
    </source>
</evidence>
<dbReference type="Proteomes" id="UP000828390">
    <property type="component" value="Unassembled WGS sequence"/>
</dbReference>
<reference evidence="1" key="1">
    <citation type="journal article" date="2019" name="bioRxiv">
        <title>The Genome of the Zebra Mussel, Dreissena polymorpha: A Resource for Invasive Species Research.</title>
        <authorList>
            <person name="McCartney M.A."/>
            <person name="Auch B."/>
            <person name="Kono T."/>
            <person name="Mallez S."/>
            <person name="Zhang Y."/>
            <person name="Obille A."/>
            <person name="Becker A."/>
            <person name="Abrahante J.E."/>
            <person name="Garbe J."/>
            <person name="Badalamenti J.P."/>
            <person name="Herman A."/>
            <person name="Mangelson H."/>
            <person name="Liachko I."/>
            <person name="Sullivan S."/>
            <person name="Sone E.D."/>
            <person name="Koren S."/>
            <person name="Silverstein K.A.T."/>
            <person name="Beckman K.B."/>
            <person name="Gohl D.M."/>
        </authorList>
    </citation>
    <scope>NUCLEOTIDE SEQUENCE</scope>
    <source>
        <strain evidence="1">Duluth1</strain>
        <tissue evidence="1">Whole animal</tissue>
    </source>
</reference>
<reference evidence="1" key="2">
    <citation type="submission" date="2020-11" db="EMBL/GenBank/DDBJ databases">
        <authorList>
            <person name="McCartney M.A."/>
            <person name="Auch B."/>
            <person name="Kono T."/>
            <person name="Mallez S."/>
            <person name="Becker A."/>
            <person name="Gohl D.M."/>
            <person name="Silverstein K.A.T."/>
            <person name="Koren S."/>
            <person name="Bechman K.B."/>
            <person name="Herman A."/>
            <person name="Abrahante J.E."/>
            <person name="Garbe J."/>
        </authorList>
    </citation>
    <scope>NUCLEOTIDE SEQUENCE</scope>
    <source>
        <strain evidence="1">Duluth1</strain>
        <tissue evidence="1">Whole animal</tissue>
    </source>
</reference>
<comment type="caution">
    <text evidence="1">The sequence shown here is derived from an EMBL/GenBank/DDBJ whole genome shotgun (WGS) entry which is preliminary data.</text>
</comment>
<organism evidence="1 2">
    <name type="scientific">Dreissena polymorpha</name>
    <name type="common">Zebra mussel</name>
    <name type="synonym">Mytilus polymorpha</name>
    <dbReference type="NCBI Taxonomy" id="45954"/>
    <lineage>
        <taxon>Eukaryota</taxon>
        <taxon>Metazoa</taxon>
        <taxon>Spiralia</taxon>
        <taxon>Lophotrochozoa</taxon>
        <taxon>Mollusca</taxon>
        <taxon>Bivalvia</taxon>
        <taxon>Autobranchia</taxon>
        <taxon>Heteroconchia</taxon>
        <taxon>Euheterodonta</taxon>
        <taxon>Imparidentia</taxon>
        <taxon>Neoheterodontei</taxon>
        <taxon>Myida</taxon>
        <taxon>Dreissenoidea</taxon>
        <taxon>Dreissenidae</taxon>
        <taxon>Dreissena</taxon>
    </lineage>
</organism>
<dbReference type="InterPro" id="IPR042756">
    <property type="entry name" value="Sel-1L3"/>
</dbReference>